<dbReference type="InterPro" id="IPR013325">
    <property type="entry name" value="RNA_pol_sigma_r2"/>
</dbReference>
<feature type="domain" description="RNA polymerase sigma factor 70 region 4 type 2" evidence="6">
    <location>
        <begin position="137"/>
        <end position="189"/>
    </location>
</feature>
<evidence type="ECO:0000256" key="1">
    <source>
        <dbReference type="ARBA" id="ARBA00010641"/>
    </source>
</evidence>
<dbReference type="Gene3D" id="1.10.10.10">
    <property type="entry name" value="Winged helix-like DNA-binding domain superfamily/Winged helix DNA-binding domain"/>
    <property type="match status" value="1"/>
</dbReference>
<dbReference type="InterPro" id="IPR013324">
    <property type="entry name" value="RNA_pol_sigma_r3/r4-like"/>
</dbReference>
<keyword evidence="3" id="KW-0731">Sigma factor</keyword>
<organism evidence="7 8">
    <name type="scientific">Carboxydichorda subterranea</name>
    <dbReference type="NCBI Taxonomy" id="3109565"/>
    <lineage>
        <taxon>Bacteria</taxon>
        <taxon>Bacillati</taxon>
        <taxon>Bacillota</taxon>
        <taxon>Limnochordia</taxon>
        <taxon>Limnochordales</taxon>
        <taxon>Geochordaceae</taxon>
        <taxon>Carboxydichorda</taxon>
    </lineage>
</organism>
<dbReference type="Pfam" id="PF04542">
    <property type="entry name" value="Sigma70_r2"/>
    <property type="match status" value="1"/>
</dbReference>
<evidence type="ECO:0000259" key="5">
    <source>
        <dbReference type="Pfam" id="PF04542"/>
    </source>
</evidence>
<accession>A0ABZ1BX92</accession>
<comment type="similarity">
    <text evidence="1">Belongs to the sigma-70 factor family. ECF subfamily.</text>
</comment>
<dbReference type="EMBL" id="CP141615">
    <property type="protein sequence ID" value="WRP17235.1"/>
    <property type="molecule type" value="Genomic_DNA"/>
</dbReference>
<name>A0ABZ1BX92_9FIRM</name>
<dbReference type="PANTHER" id="PTHR43133">
    <property type="entry name" value="RNA POLYMERASE ECF-TYPE SIGMA FACTO"/>
    <property type="match status" value="1"/>
</dbReference>
<dbReference type="PANTHER" id="PTHR43133:SF32">
    <property type="entry name" value="BLR3042 PROTEIN"/>
    <property type="match status" value="1"/>
</dbReference>
<dbReference type="SUPFAM" id="SSF88946">
    <property type="entry name" value="Sigma2 domain of RNA polymerase sigma factors"/>
    <property type="match status" value="1"/>
</dbReference>
<dbReference type="InterPro" id="IPR013249">
    <property type="entry name" value="RNA_pol_sigma70_r4_t2"/>
</dbReference>
<dbReference type="SUPFAM" id="SSF88659">
    <property type="entry name" value="Sigma3 and sigma4 domains of RNA polymerase sigma factors"/>
    <property type="match status" value="1"/>
</dbReference>
<reference evidence="7 8" key="1">
    <citation type="journal article" date="2024" name="Front. Microbiol.">
        <title>Novel thermophilic genera Geochorda gen. nov. and Carboxydochorda gen. nov. from the deep terrestrial subsurface reveal the ecophysiological diversity in the class Limnochordia.</title>
        <authorList>
            <person name="Karnachuk O.V."/>
            <person name="Lukina A.P."/>
            <person name="Avakyan M.R."/>
            <person name="Kadnikov V.V."/>
            <person name="Begmatov S."/>
            <person name="Beletsky A.V."/>
            <person name="Vlasova K.G."/>
            <person name="Novikov A.A."/>
            <person name="Shcherbakova V.A."/>
            <person name="Mardanov A.V."/>
            <person name="Ravin N.V."/>
        </authorList>
    </citation>
    <scope>NUCLEOTIDE SEQUENCE [LARGE SCALE GENOMIC DNA]</scope>
    <source>
        <strain evidence="7 8">L945</strain>
    </source>
</reference>
<keyword evidence="8" id="KW-1185">Reference proteome</keyword>
<feature type="domain" description="RNA polymerase sigma-70 region 2" evidence="5">
    <location>
        <begin position="34"/>
        <end position="102"/>
    </location>
</feature>
<evidence type="ECO:0000313" key="8">
    <source>
        <dbReference type="Proteomes" id="UP001332192"/>
    </source>
</evidence>
<keyword evidence="2" id="KW-0805">Transcription regulation</keyword>
<dbReference type="Proteomes" id="UP001332192">
    <property type="component" value="Chromosome"/>
</dbReference>
<evidence type="ECO:0000259" key="6">
    <source>
        <dbReference type="Pfam" id="PF08281"/>
    </source>
</evidence>
<dbReference type="CDD" id="cd06171">
    <property type="entry name" value="Sigma70_r4"/>
    <property type="match status" value="1"/>
</dbReference>
<dbReference type="NCBIfam" id="TIGR02937">
    <property type="entry name" value="sigma70-ECF"/>
    <property type="match status" value="1"/>
</dbReference>
<keyword evidence="4" id="KW-0804">Transcription</keyword>
<dbReference type="Pfam" id="PF08281">
    <property type="entry name" value="Sigma70_r4_2"/>
    <property type="match status" value="1"/>
</dbReference>
<protein>
    <submittedName>
        <fullName evidence="7">RNA polymerase sigma factor</fullName>
    </submittedName>
</protein>
<dbReference type="RefSeq" id="WP_324716507.1">
    <property type="nucleotide sequence ID" value="NZ_CP141615.1"/>
</dbReference>
<sequence length="208" mass="23118">MEVQAAVPRELTTDPDVEIVRRMAAGEQEALLQLHRRYRRRVLGYIVKLVRDPALAEEVLQDVWLAAWQGAGRFRGASRVSTWLLGIAHHRSLNAFRQADRRRLEPVAPERLRATEPWEGDEGSAVASGLESAEMRELLAQAMERLSPVHQAALRLVFLHGLSLKEAAAVMGCPVGTVKSRLSHARQRLRECLEAENAPAPAPACATR</sequence>
<proteinExistence type="inferred from homology"/>
<evidence type="ECO:0000256" key="3">
    <source>
        <dbReference type="ARBA" id="ARBA00023082"/>
    </source>
</evidence>
<dbReference type="InterPro" id="IPR014284">
    <property type="entry name" value="RNA_pol_sigma-70_dom"/>
</dbReference>
<dbReference type="InterPro" id="IPR036388">
    <property type="entry name" value="WH-like_DNA-bd_sf"/>
</dbReference>
<dbReference type="InterPro" id="IPR007627">
    <property type="entry name" value="RNA_pol_sigma70_r2"/>
</dbReference>
<dbReference type="InterPro" id="IPR039425">
    <property type="entry name" value="RNA_pol_sigma-70-like"/>
</dbReference>
<gene>
    <name evidence="7" type="ORF">U7230_14310</name>
</gene>
<evidence type="ECO:0000313" key="7">
    <source>
        <dbReference type="EMBL" id="WRP17235.1"/>
    </source>
</evidence>
<dbReference type="Gene3D" id="1.10.1740.10">
    <property type="match status" value="1"/>
</dbReference>
<evidence type="ECO:0000256" key="4">
    <source>
        <dbReference type="ARBA" id="ARBA00023163"/>
    </source>
</evidence>
<evidence type="ECO:0000256" key="2">
    <source>
        <dbReference type="ARBA" id="ARBA00023015"/>
    </source>
</evidence>